<dbReference type="GO" id="GO:0004815">
    <property type="term" value="F:aspartate-tRNA ligase activity"/>
    <property type="evidence" value="ECO:0007669"/>
    <property type="project" value="TreeGrafter"/>
</dbReference>
<dbReference type="GO" id="GO:0005524">
    <property type="term" value="F:ATP binding"/>
    <property type="evidence" value="ECO:0007669"/>
    <property type="project" value="UniProtKB-KW"/>
</dbReference>
<keyword evidence="4" id="KW-0648">Protein biosynthesis</keyword>
<proteinExistence type="predicted"/>
<dbReference type="InterPro" id="IPR004364">
    <property type="entry name" value="Aa-tRNA-synt_II"/>
</dbReference>
<keyword evidence="1" id="KW-0436">Ligase</keyword>
<evidence type="ECO:0000259" key="7">
    <source>
        <dbReference type="Pfam" id="PF01336"/>
    </source>
</evidence>
<dbReference type="Gene3D" id="2.40.50.140">
    <property type="entry name" value="Nucleic acid-binding proteins"/>
    <property type="match status" value="1"/>
</dbReference>
<evidence type="ECO:0000256" key="2">
    <source>
        <dbReference type="ARBA" id="ARBA00022741"/>
    </source>
</evidence>
<evidence type="ECO:0008006" key="9">
    <source>
        <dbReference type="Google" id="ProtNLM"/>
    </source>
</evidence>
<evidence type="ECO:0000256" key="4">
    <source>
        <dbReference type="ARBA" id="ARBA00022917"/>
    </source>
</evidence>
<dbReference type="PANTHER" id="PTHR22594">
    <property type="entry name" value="ASPARTYL/LYSYL-TRNA SYNTHETASE"/>
    <property type="match status" value="1"/>
</dbReference>
<dbReference type="PANTHER" id="PTHR22594:SF5">
    <property type="entry name" value="ASPARTATE--TRNA LIGASE, MITOCHONDRIAL"/>
    <property type="match status" value="1"/>
</dbReference>
<feature type="domain" description="OB" evidence="7">
    <location>
        <begin position="20"/>
        <end position="84"/>
    </location>
</feature>
<feature type="domain" description="Aminoacyl-tRNA synthetase class II (D/K/N)" evidence="6">
    <location>
        <begin position="122"/>
        <end position="162"/>
    </location>
</feature>
<dbReference type="GO" id="GO:0006422">
    <property type="term" value="P:aspartyl-tRNA aminoacylation"/>
    <property type="evidence" value="ECO:0007669"/>
    <property type="project" value="TreeGrafter"/>
</dbReference>
<feature type="non-terminal residue" evidence="8">
    <location>
        <position position="163"/>
    </location>
</feature>
<keyword evidence="5" id="KW-0030">Aminoacyl-tRNA synthetase</keyword>
<dbReference type="InterPro" id="IPR004365">
    <property type="entry name" value="NA-bd_OB_tRNA"/>
</dbReference>
<dbReference type="Pfam" id="PF01336">
    <property type="entry name" value="tRNA_anti-codon"/>
    <property type="match status" value="1"/>
</dbReference>
<accession>A0A382S252</accession>
<organism evidence="8">
    <name type="scientific">marine metagenome</name>
    <dbReference type="NCBI Taxonomy" id="408172"/>
    <lineage>
        <taxon>unclassified sequences</taxon>
        <taxon>metagenomes</taxon>
        <taxon>ecological metagenomes</taxon>
    </lineage>
</organism>
<dbReference type="InterPro" id="IPR045864">
    <property type="entry name" value="aa-tRNA-synth_II/BPL/LPL"/>
</dbReference>
<gene>
    <name evidence="8" type="ORF">METZ01_LOCUS356389</name>
</gene>
<dbReference type="Gene3D" id="3.30.930.10">
    <property type="entry name" value="Bira Bifunctional Protein, Domain 2"/>
    <property type="match status" value="1"/>
</dbReference>
<reference evidence="8" key="1">
    <citation type="submission" date="2018-05" db="EMBL/GenBank/DDBJ databases">
        <authorList>
            <person name="Lanie J.A."/>
            <person name="Ng W.-L."/>
            <person name="Kazmierczak K.M."/>
            <person name="Andrzejewski T.M."/>
            <person name="Davidsen T.M."/>
            <person name="Wayne K.J."/>
            <person name="Tettelin H."/>
            <person name="Glass J.I."/>
            <person name="Rusch D."/>
            <person name="Podicherti R."/>
            <person name="Tsui H.-C.T."/>
            <person name="Winkler M.E."/>
        </authorList>
    </citation>
    <scope>NUCLEOTIDE SEQUENCE</scope>
</reference>
<dbReference type="CDD" id="cd04317">
    <property type="entry name" value="EcAspRS_like_N"/>
    <property type="match status" value="1"/>
</dbReference>
<evidence type="ECO:0000313" key="8">
    <source>
        <dbReference type="EMBL" id="SVD03535.1"/>
    </source>
</evidence>
<evidence type="ECO:0000256" key="1">
    <source>
        <dbReference type="ARBA" id="ARBA00022598"/>
    </source>
</evidence>
<evidence type="ECO:0000256" key="5">
    <source>
        <dbReference type="ARBA" id="ARBA00023146"/>
    </source>
</evidence>
<dbReference type="SUPFAM" id="SSF55681">
    <property type="entry name" value="Class II aaRS and biotin synthetases"/>
    <property type="match status" value="1"/>
</dbReference>
<dbReference type="AlphaFoldDB" id="A0A382S252"/>
<dbReference type="SUPFAM" id="SSF50249">
    <property type="entry name" value="Nucleic acid-binding proteins"/>
    <property type="match status" value="1"/>
</dbReference>
<evidence type="ECO:0000259" key="6">
    <source>
        <dbReference type="Pfam" id="PF00152"/>
    </source>
</evidence>
<dbReference type="Pfam" id="PF00152">
    <property type="entry name" value="tRNA-synt_2"/>
    <property type="match status" value="1"/>
</dbReference>
<dbReference type="InterPro" id="IPR012340">
    <property type="entry name" value="NA-bd_OB-fold"/>
</dbReference>
<dbReference type="InterPro" id="IPR047089">
    <property type="entry name" value="Asp-tRNA-ligase_1_N"/>
</dbReference>
<keyword evidence="3" id="KW-0067">ATP-binding</keyword>
<name>A0A382S252_9ZZZZ</name>
<keyword evidence="2" id="KW-0547">Nucleotide-binding</keyword>
<dbReference type="GO" id="GO:0003676">
    <property type="term" value="F:nucleic acid binding"/>
    <property type="evidence" value="ECO:0007669"/>
    <property type="project" value="InterPro"/>
</dbReference>
<dbReference type="EMBL" id="UINC01125598">
    <property type="protein sequence ID" value="SVD03535.1"/>
    <property type="molecule type" value="Genomic_DNA"/>
</dbReference>
<sequence>MIKRTHTCGEITINEANSEVILNGWIAKTRDLGSLIFIDLRDRYGKTQIVFNEKTNKDIFSKAKKLGLEDVIGIKGIVIKRPEDAINQNMVTGFVDVDVTDLMVYNESDPPPFDINNRDSASEEHRLRFRYLELRTKELQNNLLVRHKALLATRKYLSNQNFS</sequence>
<evidence type="ECO:0000256" key="3">
    <source>
        <dbReference type="ARBA" id="ARBA00022840"/>
    </source>
</evidence>
<protein>
    <recommendedName>
        <fullName evidence="9">OB domain-containing protein</fullName>
    </recommendedName>
</protein>